<name>M8A3L5_TRIUA</name>
<dbReference type="eggNOG" id="ENOG502QPWS">
    <property type="taxonomic scope" value="Eukaryota"/>
</dbReference>
<sequence length="351" mass="37326">MDVSPAITLLPRAASSRGHLLPAAPSATPVASLPSTVGRSPRLLRVASCCHGCSTAGTLLRHASTPPWTNVAEGLLMEYEKEVAEKVWRGRRFGAVSPGCGGVRYFWSITKQRQKIREKILATSVQDFKEFTDVIMCGSRSWEEEGEGAHAGFFGRPVKLLASLRSVPASVLRLLLTALPASPLLLIPLLPLPAEISTGIALLGVALLVPFWSLAGAAAIVESTAGPSPLRQSCRLLSGARLAALSAFLVFAAGIGVVLWGFSGVAMETYDAATGWAGMAPVVVKAMVGTAVLAAMMLYGIVINVVLYMHCRAIHGELTGEIYNEFASSYVYLPFDEGKDRHIVSVVTLWP</sequence>
<dbReference type="EMBL" id="KD123393">
    <property type="protein sequence ID" value="EMS59250.1"/>
    <property type="molecule type" value="Genomic_DNA"/>
</dbReference>
<proteinExistence type="predicted"/>
<evidence type="ECO:0000313" key="1">
    <source>
        <dbReference type="EMBL" id="EMS59250.1"/>
    </source>
</evidence>
<reference evidence="1" key="1">
    <citation type="journal article" date="2013" name="Nature">
        <title>Draft genome of the wheat A-genome progenitor Triticum urartu.</title>
        <authorList>
            <person name="Ling H.Q."/>
            <person name="Zhao S."/>
            <person name="Liu D."/>
            <person name="Wang J."/>
            <person name="Sun H."/>
            <person name="Zhang C."/>
            <person name="Fan H."/>
            <person name="Li D."/>
            <person name="Dong L."/>
            <person name="Tao Y."/>
            <person name="Gao C."/>
            <person name="Wu H."/>
            <person name="Li Y."/>
            <person name="Cui Y."/>
            <person name="Guo X."/>
            <person name="Zheng S."/>
            <person name="Wang B."/>
            <person name="Yu K."/>
            <person name="Liang Q."/>
            <person name="Yang W."/>
            <person name="Lou X."/>
            <person name="Chen J."/>
            <person name="Feng M."/>
            <person name="Jian J."/>
            <person name="Zhang X."/>
            <person name="Luo G."/>
            <person name="Jiang Y."/>
            <person name="Liu J."/>
            <person name="Wang Z."/>
            <person name="Sha Y."/>
            <person name="Zhang B."/>
            <person name="Wu H."/>
            <person name="Tang D."/>
            <person name="Shen Q."/>
            <person name="Xue P."/>
            <person name="Zou S."/>
            <person name="Wang X."/>
            <person name="Liu X."/>
            <person name="Wang F."/>
            <person name="Yang Y."/>
            <person name="An X."/>
            <person name="Dong Z."/>
            <person name="Zhang K."/>
            <person name="Zhang X."/>
            <person name="Luo M.C."/>
            <person name="Dvorak J."/>
            <person name="Tong Y."/>
            <person name="Wang J."/>
            <person name="Yang H."/>
            <person name="Li Z."/>
            <person name="Wang D."/>
            <person name="Zhang A."/>
            <person name="Wang J."/>
        </authorList>
    </citation>
    <scope>NUCLEOTIDE SEQUENCE</scope>
</reference>
<accession>M8A3L5</accession>
<gene>
    <name evidence="1" type="ORF">TRIUR3_12827</name>
</gene>
<protein>
    <submittedName>
        <fullName evidence="1">Uncharacterized protein</fullName>
    </submittedName>
</protein>
<dbReference type="STRING" id="4572.M8A3L5"/>
<organism evidence="1">
    <name type="scientific">Triticum urartu</name>
    <name type="common">Red wild einkorn</name>
    <name type="synonym">Crithodium urartu</name>
    <dbReference type="NCBI Taxonomy" id="4572"/>
    <lineage>
        <taxon>Eukaryota</taxon>
        <taxon>Viridiplantae</taxon>
        <taxon>Streptophyta</taxon>
        <taxon>Embryophyta</taxon>
        <taxon>Tracheophyta</taxon>
        <taxon>Spermatophyta</taxon>
        <taxon>Magnoliopsida</taxon>
        <taxon>Liliopsida</taxon>
        <taxon>Poales</taxon>
        <taxon>Poaceae</taxon>
        <taxon>BOP clade</taxon>
        <taxon>Pooideae</taxon>
        <taxon>Triticodae</taxon>
        <taxon>Triticeae</taxon>
        <taxon>Triticinae</taxon>
        <taxon>Triticum</taxon>
    </lineage>
</organism>
<dbReference type="AlphaFoldDB" id="M8A3L5"/>
<dbReference type="PANTHER" id="PTHR33133:SF7">
    <property type="entry name" value="F26K24.10 PROTEIN-RELATED"/>
    <property type="match status" value="1"/>
</dbReference>
<dbReference type="PANTHER" id="PTHR33133">
    <property type="entry name" value="OS08G0107100 PROTEIN-RELATED"/>
    <property type="match status" value="1"/>
</dbReference>